<dbReference type="Proteomes" id="UP000007879">
    <property type="component" value="Unassembled WGS sequence"/>
</dbReference>
<dbReference type="InterPro" id="IPR035234">
    <property type="entry name" value="IgGFc-bd_N"/>
</dbReference>
<organism evidence="5">
    <name type="scientific">Amphimedon queenslandica</name>
    <name type="common">Sponge</name>
    <dbReference type="NCBI Taxonomy" id="400682"/>
    <lineage>
        <taxon>Eukaryota</taxon>
        <taxon>Metazoa</taxon>
        <taxon>Porifera</taxon>
        <taxon>Demospongiae</taxon>
        <taxon>Heteroscleromorpha</taxon>
        <taxon>Haplosclerida</taxon>
        <taxon>Niphatidae</taxon>
        <taxon>Amphimedon</taxon>
    </lineage>
</organism>
<dbReference type="PANTHER" id="PTHR46534">
    <property type="entry name" value="IGGFC_BINDING DOMAIN-CONTAINING PROTEIN"/>
    <property type="match status" value="1"/>
</dbReference>
<feature type="chain" id="PRO_5010867745" description="IgGFc-binding protein N-terminal domain-containing protein" evidence="3">
    <location>
        <begin position="20"/>
        <end position="1002"/>
    </location>
</feature>
<feature type="transmembrane region" description="Helical" evidence="2">
    <location>
        <begin position="863"/>
        <end position="887"/>
    </location>
</feature>
<dbReference type="Pfam" id="PF17517">
    <property type="entry name" value="IgGFc_binding"/>
    <property type="match status" value="1"/>
</dbReference>
<evidence type="ECO:0000256" key="3">
    <source>
        <dbReference type="SAM" id="SignalP"/>
    </source>
</evidence>
<feature type="compositionally biased region" description="Low complexity" evidence="1">
    <location>
        <begin position="705"/>
        <end position="731"/>
    </location>
</feature>
<sequence length="1002" mass="110809">MEMFWSALCFLAFVKSDSASLVNLQSNNGREFYFGFMLPVSSFINPVVLVDTLNTSTRFSIDYPKSRNISNVASNRTHAYLFVMEASSFFPQQINEYYTMNSKERNKSFRLTVNDSSSKSVSIKCFLRVGNAQPTSSYLALPYMALLVDEYEYYAISIGSDSGSDEWSALLIVGNRNDTELYITPTVNVSLPRDLQDPDSEEILIQAGETFGATLHSMQTLLIRNRTNITGTRVVSNRPISFISGHSAGTLVANNREPVSQQLLPTTLWGNSFLLVPFVPQNIAQYFRVLASINETGFTYYCSNKQGSNVSNISSGEAYMFYVPPQIQCYLEAENPVFITQYPDISNTDEGDVTMITVASMNQYSNELIISPLRANGGSPLSHYVSISVPIEHFNEEQILYNDKPLDTEKWIPINDSTEMIVGYSYGFKFLSDDSLETHYILRHSDPKGRLFAMVYGFAAGRAYGYPAGLAFQPENILGIKFSEDMYNVIEGDFILWLPVIRLRPYSQNISLAYFIEKFTENGWAVLERGLLTLLPSDDRVNVSVPITEDKVVELTDMLRVRLYSMQEELKDTYISAFVNIVDDDTYTIGILELSYNQEMKLFMITVGATDGELMYGDSVVLYLNATITYPNGSQLLLPLDYNQMTFGTYSSRFSLEFKISHWLPENETISNHSITCELFKSDNKPEIILDPSRSRLLLTSAMHSTTTSQPATTSSTTSSSTTSSSTISSSNGQHYTALPNITSISVVHVNITMISTVIIYATKIVTVAPNTTSRTTLPTSTTDTSPFSSSINTSDILLPSMESVPLQSSVSHSPHHSPLFSDLSSKATSTRQSVILTASRTISKTPITGGSIGNDSSSMMNLYLSIGIIAPCALILVILSGVICYFSGKRRQKGYTIRDRANTETQLELLERSRVVLTGASGSSTLESAATLPAAPEPNDTPTKQEAQDSPAVPAPSPVYDIALRESTISTFKPETEATQASPPAQDIELQAIQNDYEPIA</sequence>
<dbReference type="KEGG" id="aqu:109582106"/>
<evidence type="ECO:0000313" key="6">
    <source>
        <dbReference type="Proteomes" id="UP000007879"/>
    </source>
</evidence>
<keyword evidence="3" id="KW-0732">Signal</keyword>
<feature type="region of interest" description="Disordered" evidence="1">
    <location>
        <begin position="705"/>
        <end position="733"/>
    </location>
</feature>
<dbReference type="InParanoid" id="A0A1X7UUK2"/>
<evidence type="ECO:0000256" key="1">
    <source>
        <dbReference type="SAM" id="MobiDB-lite"/>
    </source>
</evidence>
<feature type="signal peptide" evidence="3">
    <location>
        <begin position="1"/>
        <end position="19"/>
    </location>
</feature>
<reference evidence="5" key="2">
    <citation type="submission" date="2017-05" db="UniProtKB">
        <authorList>
            <consortium name="EnsemblMetazoa"/>
        </authorList>
    </citation>
    <scope>IDENTIFICATION</scope>
</reference>
<evidence type="ECO:0000256" key="2">
    <source>
        <dbReference type="SAM" id="Phobius"/>
    </source>
</evidence>
<keyword evidence="6" id="KW-1185">Reference proteome</keyword>
<dbReference type="EnsemblMetazoa" id="XM_019996706.1">
    <property type="protein sequence ID" value="XP_019852265.1"/>
    <property type="gene ID" value="LOC109582106"/>
</dbReference>
<dbReference type="InterPro" id="IPR038081">
    <property type="entry name" value="CalX-like_sf"/>
</dbReference>
<protein>
    <recommendedName>
        <fullName evidence="4">IgGFc-binding protein N-terminal domain-containing protein</fullName>
    </recommendedName>
</protein>
<feature type="region of interest" description="Disordered" evidence="1">
    <location>
        <begin position="925"/>
        <end position="958"/>
    </location>
</feature>
<keyword evidence="2" id="KW-1133">Transmembrane helix</keyword>
<dbReference type="STRING" id="400682.A0A1X7UUK2"/>
<keyword evidence="2" id="KW-0812">Transmembrane</keyword>
<evidence type="ECO:0000313" key="5">
    <source>
        <dbReference type="EnsemblMetazoa" id="Aqu2.1.31346_001"/>
    </source>
</evidence>
<dbReference type="PANTHER" id="PTHR46534:SF1">
    <property type="entry name" value="IGGFC-BINDING PROTEIN N-TERMINAL DOMAIN-CONTAINING PROTEIN"/>
    <property type="match status" value="1"/>
</dbReference>
<feature type="compositionally biased region" description="Polar residues" evidence="1">
    <location>
        <begin position="972"/>
        <end position="984"/>
    </location>
</feature>
<feature type="region of interest" description="Disordered" evidence="1">
    <location>
        <begin position="972"/>
        <end position="1002"/>
    </location>
</feature>
<evidence type="ECO:0000259" key="4">
    <source>
        <dbReference type="Pfam" id="PF17517"/>
    </source>
</evidence>
<gene>
    <name evidence="5" type="primary">109582106</name>
</gene>
<dbReference type="AlphaFoldDB" id="A0A1X7UUK2"/>
<dbReference type="OrthoDB" id="10005154at2759"/>
<dbReference type="EnsemblMetazoa" id="Aqu2.1.31346_001">
    <property type="protein sequence ID" value="Aqu2.1.31346_001"/>
    <property type="gene ID" value="Aqu2.1.31346"/>
</dbReference>
<proteinExistence type="predicted"/>
<feature type="domain" description="IgGFc-binding protein N-terminal" evidence="4">
    <location>
        <begin position="138"/>
        <end position="427"/>
    </location>
</feature>
<dbReference type="SUPFAM" id="SSF141072">
    <property type="entry name" value="CalX-like"/>
    <property type="match status" value="1"/>
</dbReference>
<accession>A0A1X7UUK2</accession>
<keyword evidence="2" id="KW-0472">Membrane</keyword>
<name>A0A1X7UUK2_AMPQE</name>
<reference evidence="6" key="1">
    <citation type="journal article" date="2010" name="Nature">
        <title>The Amphimedon queenslandica genome and the evolution of animal complexity.</title>
        <authorList>
            <person name="Srivastava M."/>
            <person name="Simakov O."/>
            <person name="Chapman J."/>
            <person name="Fahey B."/>
            <person name="Gauthier M.E."/>
            <person name="Mitros T."/>
            <person name="Richards G.S."/>
            <person name="Conaco C."/>
            <person name="Dacre M."/>
            <person name="Hellsten U."/>
            <person name="Larroux C."/>
            <person name="Putnam N.H."/>
            <person name="Stanke M."/>
            <person name="Adamska M."/>
            <person name="Darling A."/>
            <person name="Degnan S.M."/>
            <person name="Oakley T.H."/>
            <person name="Plachetzki D.C."/>
            <person name="Zhai Y."/>
            <person name="Adamski M."/>
            <person name="Calcino A."/>
            <person name="Cummins S.F."/>
            <person name="Goodstein D.M."/>
            <person name="Harris C."/>
            <person name="Jackson D.J."/>
            <person name="Leys S.P."/>
            <person name="Shu S."/>
            <person name="Woodcroft B.J."/>
            <person name="Vervoort M."/>
            <person name="Kosik K.S."/>
            <person name="Manning G."/>
            <person name="Degnan B.M."/>
            <person name="Rokhsar D.S."/>
        </authorList>
    </citation>
    <scope>NUCLEOTIDE SEQUENCE [LARGE SCALE GENOMIC DNA]</scope>
</reference>
<dbReference type="Gene3D" id="2.60.40.2030">
    <property type="match status" value="1"/>
</dbReference>